<proteinExistence type="predicted"/>
<keyword evidence="2" id="KW-1185">Reference proteome</keyword>
<dbReference type="EMBL" id="CM042055">
    <property type="protein sequence ID" value="KAI3702288.1"/>
    <property type="molecule type" value="Genomic_DNA"/>
</dbReference>
<accession>A0ACB8ZYN5</accession>
<protein>
    <submittedName>
        <fullName evidence="1">Uncharacterized protein</fullName>
    </submittedName>
</protein>
<evidence type="ECO:0000313" key="1">
    <source>
        <dbReference type="EMBL" id="KAI3702288.1"/>
    </source>
</evidence>
<reference evidence="1 2" key="2">
    <citation type="journal article" date="2022" name="Mol. Ecol. Resour.">
        <title>The genomes of chicory, endive, great burdock and yacon provide insights into Asteraceae paleo-polyploidization history and plant inulin production.</title>
        <authorList>
            <person name="Fan W."/>
            <person name="Wang S."/>
            <person name="Wang H."/>
            <person name="Wang A."/>
            <person name="Jiang F."/>
            <person name="Liu H."/>
            <person name="Zhao H."/>
            <person name="Xu D."/>
            <person name="Zhang Y."/>
        </authorList>
    </citation>
    <scope>NUCLEOTIDE SEQUENCE [LARGE SCALE GENOMIC DNA]</scope>
    <source>
        <strain evidence="2">cv. Niubang</strain>
    </source>
</reference>
<sequence length="97" mass="11055">MLSEDDGRRSQHLAEAVAAGAQADRKVYRIRNKDSFTIEVTQMGELCNLSPLMLFRSFKSRLDSFTIDVVEKIQVPSGLFFTIDVENLQVPFGHFHH</sequence>
<gene>
    <name evidence="1" type="ORF">L6452_28021</name>
</gene>
<dbReference type="Proteomes" id="UP001055879">
    <property type="component" value="Linkage Group LG09"/>
</dbReference>
<organism evidence="1 2">
    <name type="scientific">Arctium lappa</name>
    <name type="common">Greater burdock</name>
    <name type="synonym">Lappa major</name>
    <dbReference type="NCBI Taxonomy" id="4217"/>
    <lineage>
        <taxon>Eukaryota</taxon>
        <taxon>Viridiplantae</taxon>
        <taxon>Streptophyta</taxon>
        <taxon>Embryophyta</taxon>
        <taxon>Tracheophyta</taxon>
        <taxon>Spermatophyta</taxon>
        <taxon>Magnoliopsida</taxon>
        <taxon>eudicotyledons</taxon>
        <taxon>Gunneridae</taxon>
        <taxon>Pentapetalae</taxon>
        <taxon>asterids</taxon>
        <taxon>campanulids</taxon>
        <taxon>Asterales</taxon>
        <taxon>Asteraceae</taxon>
        <taxon>Carduoideae</taxon>
        <taxon>Cardueae</taxon>
        <taxon>Arctiinae</taxon>
        <taxon>Arctium</taxon>
    </lineage>
</organism>
<evidence type="ECO:0000313" key="2">
    <source>
        <dbReference type="Proteomes" id="UP001055879"/>
    </source>
</evidence>
<comment type="caution">
    <text evidence="1">The sequence shown here is derived from an EMBL/GenBank/DDBJ whole genome shotgun (WGS) entry which is preliminary data.</text>
</comment>
<reference evidence="2" key="1">
    <citation type="journal article" date="2022" name="Mol. Ecol. Resour.">
        <title>The genomes of chicory, endive, great burdock and yacon provide insights into Asteraceae palaeo-polyploidization history and plant inulin production.</title>
        <authorList>
            <person name="Fan W."/>
            <person name="Wang S."/>
            <person name="Wang H."/>
            <person name="Wang A."/>
            <person name="Jiang F."/>
            <person name="Liu H."/>
            <person name="Zhao H."/>
            <person name="Xu D."/>
            <person name="Zhang Y."/>
        </authorList>
    </citation>
    <scope>NUCLEOTIDE SEQUENCE [LARGE SCALE GENOMIC DNA]</scope>
    <source>
        <strain evidence="2">cv. Niubang</strain>
    </source>
</reference>
<name>A0ACB8ZYN5_ARCLA</name>